<reference evidence="1 2" key="1">
    <citation type="submission" date="2016-10" db="EMBL/GenBank/DDBJ databases">
        <title>Genome sequence of the basidiomycete white-rot fungus Trametes pubescens.</title>
        <authorList>
            <person name="Makela M.R."/>
            <person name="Granchi Z."/>
            <person name="Peng M."/>
            <person name="De Vries R.P."/>
            <person name="Grigoriev I."/>
            <person name="Riley R."/>
            <person name="Hilden K."/>
        </authorList>
    </citation>
    <scope>NUCLEOTIDE SEQUENCE [LARGE SCALE GENOMIC DNA]</scope>
    <source>
        <strain evidence="1 2">FBCC735</strain>
    </source>
</reference>
<evidence type="ECO:0000313" key="1">
    <source>
        <dbReference type="EMBL" id="OJT07405.1"/>
    </source>
</evidence>
<dbReference type="EMBL" id="MNAD01001178">
    <property type="protein sequence ID" value="OJT07405.1"/>
    <property type="molecule type" value="Genomic_DNA"/>
</dbReference>
<name>A0A1M2VIJ7_TRAPU</name>
<proteinExistence type="predicted"/>
<accession>A0A1M2VIJ7</accession>
<comment type="caution">
    <text evidence="1">The sequence shown here is derived from an EMBL/GenBank/DDBJ whole genome shotgun (WGS) entry which is preliminary data.</text>
</comment>
<dbReference type="OrthoDB" id="2688364at2759"/>
<organism evidence="1 2">
    <name type="scientific">Trametes pubescens</name>
    <name type="common">White-rot fungus</name>
    <dbReference type="NCBI Taxonomy" id="154538"/>
    <lineage>
        <taxon>Eukaryota</taxon>
        <taxon>Fungi</taxon>
        <taxon>Dikarya</taxon>
        <taxon>Basidiomycota</taxon>
        <taxon>Agaricomycotina</taxon>
        <taxon>Agaricomycetes</taxon>
        <taxon>Polyporales</taxon>
        <taxon>Polyporaceae</taxon>
        <taxon>Trametes</taxon>
    </lineage>
</organism>
<protein>
    <submittedName>
        <fullName evidence="1">Uncharacterized protein</fullName>
    </submittedName>
</protein>
<gene>
    <name evidence="1" type="ORF">TRAPUB_1725</name>
</gene>
<dbReference type="STRING" id="154538.A0A1M2VIJ7"/>
<dbReference type="AlphaFoldDB" id="A0A1M2VIJ7"/>
<dbReference type="OMA" id="PSGKGFW"/>
<keyword evidence="2" id="KW-1185">Reference proteome</keyword>
<evidence type="ECO:0000313" key="2">
    <source>
        <dbReference type="Proteomes" id="UP000184267"/>
    </source>
</evidence>
<sequence length="389" mass="43095">MSKLRWVWYDAMKRHVVQKGLPIPAASVADLKALDAAHLEARAVHAVKFDDNWNSPHPAARKAIEFSALTLGDDNLPMDNLTTVSHVAFLPGRNGKYLITVVGRVLTCWEVPLGESEAYRVAEWTAAKKIEQVIVNDDPQIPKDNSILAVKPVNRYLLIVRQRTFEVLPAPSWRKVRPPYPALVSASSSIEMDLPASSSVVVVRQVFAASSDDLPDWPTEPVTILSRYSDDGFETMHQYDLLPNPKAQNSDAKEKLKDQIFDCLPCVFPSQYTRVMSVAPSSCDLRIGPSGKGFWTETRNVVVRHAQNPARCLVGFEVTTAESEPKDGGKKGPPTARVELSKDVLYARRCNIHEILWKKYMISATALEDTVGRIAVGDVTGNVEVLDLA</sequence>
<dbReference type="Proteomes" id="UP000184267">
    <property type="component" value="Unassembled WGS sequence"/>
</dbReference>